<feature type="transmembrane region" description="Helical" evidence="6">
    <location>
        <begin position="212"/>
        <end position="232"/>
    </location>
</feature>
<feature type="transmembrane region" description="Helical" evidence="6">
    <location>
        <begin position="310"/>
        <end position="336"/>
    </location>
</feature>
<protein>
    <submittedName>
        <fullName evidence="7">Major facilitator superfamily domain-containing protein</fullName>
    </submittedName>
</protein>
<sequence length="491" mass="52640">MPNKTANTPLYGQASPRVPSPALFPRYDASKSLSSHELNEIAPAKSRSQPGRNRRDDGSKQHGDSGEQTNDDGPQTTERATNQTLPQEKANWQLVSACLMNFGNGMNDSAPGALIPYLEKDYHIGYAIVSLIFIANAVGFILAAPLTHTIKAKVGHCRSYALSMGLVTVSYIAIVCHPPFAVVVAAFLLLGFGMAMSIAMNNVFCANLHNSTTALGCFSGAYGIGGVISPLFATAMVSHDIRWAYFYTITLAVSVANLLLSSFAFWDYDENATMVSQRAPGSAIPHMTSNNDHSQGRLQMLKKGIQDRTTILGSLFIFAYQGAEVSVSGWIVSFLINYRGGDSRSVGYVSAGFWAGITLGRFLIVYPAHRIGEKIVVGLLVAGAIAFQLMTWLIPNIIGEAVAVAVLGLLLGPLYPCSTAVFAKLLSRQMQLVSLSFISALGSSGGAIFPFLTGILAQQVGTMVLHPICLVLYAAMLITWCSLPKISKRSE</sequence>
<keyword evidence="2 6" id="KW-0812">Transmembrane</keyword>
<evidence type="ECO:0000256" key="4">
    <source>
        <dbReference type="ARBA" id="ARBA00023136"/>
    </source>
</evidence>
<dbReference type="Gene3D" id="1.20.1250.20">
    <property type="entry name" value="MFS general substrate transporter like domains"/>
    <property type="match status" value="2"/>
</dbReference>
<dbReference type="InterPro" id="IPR036259">
    <property type="entry name" value="MFS_trans_sf"/>
</dbReference>
<feature type="transmembrane region" description="Helical" evidence="6">
    <location>
        <begin position="348"/>
        <end position="368"/>
    </location>
</feature>
<keyword evidence="4 6" id="KW-0472">Membrane</keyword>
<comment type="subcellular location">
    <subcellularLocation>
        <location evidence="1">Membrane</location>
        <topology evidence="1">Multi-pass membrane protein</topology>
    </subcellularLocation>
</comment>
<dbReference type="InterPro" id="IPR011701">
    <property type="entry name" value="MFS"/>
</dbReference>
<dbReference type="GO" id="GO:0016020">
    <property type="term" value="C:membrane"/>
    <property type="evidence" value="ECO:0007669"/>
    <property type="project" value="UniProtKB-SubCell"/>
</dbReference>
<feature type="transmembrane region" description="Helical" evidence="6">
    <location>
        <begin position="180"/>
        <end position="200"/>
    </location>
</feature>
<accession>A0A5N7DGD9</accession>
<dbReference type="PROSITE" id="PS50850">
    <property type="entry name" value="MFS"/>
    <property type="match status" value="1"/>
</dbReference>
<proteinExistence type="predicted"/>
<keyword evidence="3 6" id="KW-1133">Transmembrane helix</keyword>
<name>A0A5N6HNE6_9EURO</name>
<dbReference type="InterPro" id="IPR020846">
    <property type="entry name" value="MFS_dom"/>
</dbReference>
<evidence type="ECO:0000256" key="6">
    <source>
        <dbReference type="SAM" id="Phobius"/>
    </source>
</evidence>
<feature type="compositionally biased region" description="Basic and acidic residues" evidence="5">
    <location>
        <begin position="53"/>
        <end position="65"/>
    </location>
</feature>
<dbReference type="RefSeq" id="XP_031942673.1">
    <property type="nucleotide sequence ID" value="XM_032089364.1"/>
</dbReference>
<dbReference type="Pfam" id="PF07690">
    <property type="entry name" value="MFS_1"/>
    <property type="match status" value="1"/>
</dbReference>
<dbReference type="OrthoDB" id="413079at2759"/>
<feature type="compositionally biased region" description="Polar residues" evidence="5">
    <location>
        <begin position="1"/>
        <end position="10"/>
    </location>
</feature>
<accession>A0A5N6HNE6</accession>
<dbReference type="FunFam" id="1.20.1250.20:FF:000286">
    <property type="entry name" value="MFS efflux transporter"/>
    <property type="match status" value="1"/>
</dbReference>
<gene>
    <name evidence="7" type="ORF">BDV37DRAFT_293235</name>
</gene>
<organism evidence="7 8">
    <name type="scientific">Aspergillus pseudonomiae</name>
    <dbReference type="NCBI Taxonomy" id="1506151"/>
    <lineage>
        <taxon>Eukaryota</taxon>
        <taxon>Fungi</taxon>
        <taxon>Dikarya</taxon>
        <taxon>Ascomycota</taxon>
        <taxon>Pezizomycotina</taxon>
        <taxon>Eurotiomycetes</taxon>
        <taxon>Eurotiomycetidae</taxon>
        <taxon>Eurotiales</taxon>
        <taxon>Aspergillaceae</taxon>
        <taxon>Aspergillus</taxon>
        <taxon>Aspergillus subgen. Circumdati</taxon>
    </lineage>
</organism>
<dbReference type="FunFam" id="1.20.1250.20:FF:000308">
    <property type="entry name" value="MFS efflux transporter"/>
    <property type="match status" value="1"/>
</dbReference>
<feature type="region of interest" description="Disordered" evidence="5">
    <location>
        <begin position="1"/>
        <end position="86"/>
    </location>
</feature>
<dbReference type="GeneID" id="43674055"/>
<feature type="transmembrane region" description="Helical" evidence="6">
    <location>
        <begin position="435"/>
        <end position="457"/>
    </location>
</feature>
<dbReference type="EMBL" id="ML736761">
    <property type="protein sequence ID" value="KAE8405354.1"/>
    <property type="molecule type" value="Genomic_DNA"/>
</dbReference>
<evidence type="ECO:0000313" key="7">
    <source>
        <dbReference type="EMBL" id="KAE8405354.1"/>
    </source>
</evidence>
<feature type="transmembrane region" description="Helical" evidence="6">
    <location>
        <begin position="157"/>
        <end position="174"/>
    </location>
</feature>
<dbReference type="AlphaFoldDB" id="A0A5N6HNE6"/>
<dbReference type="PANTHER" id="PTHR23514:SF6">
    <property type="entry name" value="MAJOR FACILITATOR SUPERFAMILY (MFS) PROFILE DOMAIN-CONTAINING PROTEIN"/>
    <property type="match status" value="1"/>
</dbReference>
<evidence type="ECO:0000256" key="2">
    <source>
        <dbReference type="ARBA" id="ARBA00022692"/>
    </source>
</evidence>
<keyword evidence="8" id="KW-1185">Reference proteome</keyword>
<feature type="transmembrane region" description="Helical" evidence="6">
    <location>
        <begin position="463"/>
        <end position="483"/>
    </location>
</feature>
<feature type="transmembrane region" description="Helical" evidence="6">
    <location>
        <begin position="244"/>
        <end position="266"/>
    </location>
</feature>
<feature type="compositionally biased region" description="Polar residues" evidence="5">
    <location>
        <begin position="66"/>
        <end position="86"/>
    </location>
</feature>
<evidence type="ECO:0000256" key="5">
    <source>
        <dbReference type="SAM" id="MobiDB-lite"/>
    </source>
</evidence>
<dbReference type="SUPFAM" id="SSF103473">
    <property type="entry name" value="MFS general substrate transporter"/>
    <property type="match status" value="1"/>
</dbReference>
<feature type="transmembrane region" description="Helical" evidence="6">
    <location>
        <begin position="124"/>
        <end position="145"/>
    </location>
</feature>
<feature type="transmembrane region" description="Helical" evidence="6">
    <location>
        <begin position="401"/>
        <end position="423"/>
    </location>
</feature>
<dbReference type="PANTHER" id="PTHR23514">
    <property type="entry name" value="BYPASS OF STOP CODON PROTEIN 6"/>
    <property type="match status" value="1"/>
</dbReference>
<dbReference type="Proteomes" id="UP000325579">
    <property type="component" value="Unassembled WGS sequence"/>
</dbReference>
<dbReference type="InterPro" id="IPR051788">
    <property type="entry name" value="MFS_Transporter"/>
</dbReference>
<evidence type="ECO:0000256" key="3">
    <source>
        <dbReference type="ARBA" id="ARBA00022989"/>
    </source>
</evidence>
<evidence type="ECO:0000256" key="1">
    <source>
        <dbReference type="ARBA" id="ARBA00004141"/>
    </source>
</evidence>
<feature type="transmembrane region" description="Helical" evidence="6">
    <location>
        <begin position="375"/>
        <end position="395"/>
    </location>
</feature>
<reference evidence="7 8" key="1">
    <citation type="submission" date="2019-04" db="EMBL/GenBank/DDBJ databases">
        <authorList>
            <consortium name="DOE Joint Genome Institute"/>
            <person name="Mondo S."/>
            <person name="Kjaerbolling I."/>
            <person name="Vesth T."/>
            <person name="Frisvad J.C."/>
            <person name="Nybo J.L."/>
            <person name="Theobald S."/>
            <person name="Kildgaard S."/>
            <person name="Isbrandt T."/>
            <person name="Kuo A."/>
            <person name="Sato A."/>
            <person name="Lyhne E.K."/>
            <person name="Kogle M.E."/>
            <person name="Wiebenga A."/>
            <person name="Kun R.S."/>
            <person name="Lubbers R.J."/>
            <person name="Makela M.R."/>
            <person name="Barry K."/>
            <person name="Chovatia M."/>
            <person name="Clum A."/>
            <person name="Daum C."/>
            <person name="Haridas S."/>
            <person name="He G."/>
            <person name="LaButti K."/>
            <person name="Lipzen A."/>
            <person name="Riley R."/>
            <person name="Salamov A."/>
            <person name="Simmons B.A."/>
            <person name="Magnuson J.K."/>
            <person name="Henrissat B."/>
            <person name="Mortensen U.H."/>
            <person name="Larsen T.O."/>
            <person name="Devries R.P."/>
            <person name="Grigoriev I.V."/>
            <person name="Machida M."/>
            <person name="Baker S.E."/>
            <person name="Andersen M.R."/>
            <person name="Cantor M.N."/>
            <person name="Hua S.X."/>
        </authorList>
    </citation>
    <scope>NUCLEOTIDE SEQUENCE [LARGE SCALE GENOMIC DNA]</scope>
    <source>
        <strain evidence="7 8">CBS 119388</strain>
    </source>
</reference>
<evidence type="ECO:0000313" key="8">
    <source>
        <dbReference type="Proteomes" id="UP000325579"/>
    </source>
</evidence>
<dbReference type="GO" id="GO:0022857">
    <property type="term" value="F:transmembrane transporter activity"/>
    <property type="evidence" value="ECO:0007669"/>
    <property type="project" value="InterPro"/>
</dbReference>